<dbReference type="AlphaFoldDB" id="A0A1H3AM71"/>
<dbReference type="Gene3D" id="1.10.1200.10">
    <property type="entry name" value="ACP-like"/>
    <property type="match status" value="1"/>
</dbReference>
<evidence type="ECO:0000313" key="2">
    <source>
        <dbReference type="EMBL" id="SDX30478.1"/>
    </source>
</evidence>
<name>A0A1H3AM71_THIRO</name>
<keyword evidence="3" id="KW-1185">Reference proteome</keyword>
<evidence type="ECO:0000259" key="1">
    <source>
        <dbReference type="PROSITE" id="PS50075"/>
    </source>
</evidence>
<dbReference type="EMBL" id="FNNZ01000020">
    <property type="protein sequence ID" value="SDX30478.1"/>
    <property type="molecule type" value="Genomic_DNA"/>
</dbReference>
<feature type="domain" description="Carrier" evidence="1">
    <location>
        <begin position="4"/>
        <end position="79"/>
    </location>
</feature>
<dbReference type="InterPro" id="IPR009081">
    <property type="entry name" value="PP-bd_ACP"/>
</dbReference>
<dbReference type="Pfam" id="PF00550">
    <property type="entry name" value="PP-binding"/>
    <property type="match status" value="1"/>
</dbReference>
<dbReference type="PROSITE" id="PS50075">
    <property type="entry name" value="CARRIER"/>
    <property type="match status" value="1"/>
</dbReference>
<dbReference type="Proteomes" id="UP000198816">
    <property type="component" value="Unassembled WGS sequence"/>
</dbReference>
<organism evidence="2 3">
    <name type="scientific">Thiocapsa roseopersicina</name>
    <dbReference type="NCBI Taxonomy" id="1058"/>
    <lineage>
        <taxon>Bacteria</taxon>
        <taxon>Pseudomonadati</taxon>
        <taxon>Pseudomonadota</taxon>
        <taxon>Gammaproteobacteria</taxon>
        <taxon>Chromatiales</taxon>
        <taxon>Chromatiaceae</taxon>
        <taxon>Thiocapsa</taxon>
    </lineage>
</organism>
<dbReference type="InterPro" id="IPR036736">
    <property type="entry name" value="ACP-like_sf"/>
</dbReference>
<dbReference type="STRING" id="1058.SAMN05421783_12050"/>
<protein>
    <submittedName>
        <fullName evidence="2">Acyl carrier protein</fullName>
    </submittedName>
</protein>
<accession>A0A1H3AM71</accession>
<sequence>MIKAVNIDTLSACIKELFPDAADVIIGSETLLDDIPGWDSMSAVNLQTYLATAFGVTTPEEMLSSETSVGEIIEQIRNG</sequence>
<gene>
    <name evidence="2" type="ORF">SAMN05421783_12050</name>
</gene>
<reference evidence="3" key="1">
    <citation type="submission" date="2016-10" db="EMBL/GenBank/DDBJ databases">
        <authorList>
            <person name="Varghese N."/>
            <person name="Submissions S."/>
        </authorList>
    </citation>
    <scope>NUCLEOTIDE SEQUENCE [LARGE SCALE GENOMIC DNA]</scope>
    <source>
        <strain evidence="3">DSM 217</strain>
    </source>
</reference>
<dbReference type="SUPFAM" id="SSF47336">
    <property type="entry name" value="ACP-like"/>
    <property type="match status" value="1"/>
</dbReference>
<evidence type="ECO:0000313" key="3">
    <source>
        <dbReference type="Proteomes" id="UP000198816"/>
    </source>
</evidence>
<dbReference type="OrthoDB" id="9811033at2"/>
<proteinExistence type="predicted"/>
<dbReference type="RefSeq" id="WP_093035596.1">
    <property type="nucleotide sequence ID" value="NZ_FNNZ01000020.1"/>
</dbReference>